<keyword evidence="3" id="KW-1185">Reference proteome</keyword>
<accession>A0ABU5XJJ5</accession>
<name>A0ABU5XJJ5_9MYCO</name>
<sequence>MNRPGGKVAILGGGMAGLSAAWRLSEPGWRDRFESITVYQRGWRLGGKGASSRGRYGRIEEHGLHIWLGSYQNAFALLRECYTELDRATTDPAAPIITWDQALIPADNVGLADRLGSDWLIWLGSFTRTDGLPGDPGGAGLEMTVVEFTVRALRLVRDFAESLRGTVQAGITLSTRPDPPQTERWIVAVTDAAMAALLTLANPQAARAGLPAVIDDALRAVRSALDCERRPDHRRSWLLLSLMTAVIRGILADHLVTDPRGMRAINDEDFNDWILRHGAHPDVTEFALVRGMYDLVFGYRDGDPDQPAFAAGLAVFLTGQVLFGYQGAIFWKMTAGMGDVVIAPLYQALRRRGVTFEFFHRLESLQLDTQRLAVDTITVARQMRLADDRTQYEPLTTVRGLPVFPSTPLTAQLAAPEQIPPGGWHALETHWSDHTDAESRVLRRGVDFDHVILAVSLRMLPVVAAELIEDRPEWRRMTTEVRTVATAAFQIWLHPDEPTLGWTDPGVTLSAYLPPFETWASMPQTLWAEDWPEQDRPGTVAYFCGTLDAAWPTDERGPGYLHRHRQQVHRQITHHLDHHLHRFFPGAAGECGFDWRLLSGADGETGRAALDTQHISVNVDPSDRYVQSIPGSDRYRLRADESGYDNLVLAGDWTDSGMNAGCIEAAVMSGLQAANAVAGRHRYHRLRGLYLP</sequence>
<dbReference type="SUPFAM" id="SSF51905">
    <property type="entry name" value="FAD/NAD(P)-binding domain"/>
    <property type="match status" value="1"/>
</dbReference>
<dbReference type="Proteomes" id="UP001299596">
    <property type="component" value="Unassembled WGS sequence"/>
</dbReference>
<comment type="caution">
    <text evidence="2">The sequence shown here is derived from an EMBL/GenBank/DDBJ whole genome shotgun (WGS) entry which is preliminary data.</text>
</comment>
<dbReference type="Pfam" id="PF01593">
    <property type="entry name" value="Amino_oxidase"/>
    <property type="match status" value="1"/>
</dbReference>
<dbReference type="Gene3D" id="3.90.660.20">
    <property type="entry name" value="Protoporphyrinogen oxidase, mitochondrial, domain 2"/>
    <property type="match status" value="1"/>
</dbReference>
<dbReference type="EMBL" id="JAYJJR010000010">
    <property type="protein sequence ID" value="MEB3022446.1"/>
    <property type="molecule type" value="Genomic_DNA"/>
</dbReference>
<dbReference type="PANTHER" id="PTHR42923:SF46">
    <property type="entry name" value="AMINE OXIDASE"/>
    <property type="match status" value="1"/>
</dbReference>
<feature type="domain" description="Amine oxidase" evidence="1">
    <location>
        <begin position="446"/>
        <end position="677"/>
    </location>
</feature>
<protein>
    <submittedName>
        <fullName evidence="2">FAD-dependent oxidoreductase</fullName>
    </submittedName>
</protein>
<dbReference type="InterPro" id="IPR002937">
    <property type="entry name" value="Amino_oxidase"/>
</dbReference>
<dbReference type="InterPro" id="IPR036188">
    <property type="entry name" value="FAD/NAD-bd_sf"/>
</dbReference>
<evidence type="ECO:0000313" key="2">
    <source>
        <dbReference type="EMBL" id="MEB3022446.1"/>
    </source>
</evidence>
<dbReference type="RefSeq" id="WP_255612654.1">
    <property type="nucleotide sequence ID" value="NZ_JAYJJR010000010.1"/>
</dbReference>
<dbReference type="Gene3D" id="3.50.50.60">
    <property type="entry name" value="FAD/NAD(P)-binding domain"/>
    <property type="match status" value="1"/>
</dbReference>
<dbReference type="PANTHER" id="PTHR42923">
    <property type="entry name" value="PROTOPORPHYRINOGEN OXIDASE"/>
    <property type="match status" value="1"/>
</dbReference>
<evidence type="ECO:0000313" key="3">
    <source>
        <dbReference type="Proteomes" id="UP001299596"/>
    </source>
</evidence>
<reference evidence="2 3" key="1">
    <citation type="submission" date="2023-12" db="EMBL/GenBank/DDBJ databases">
        <title>Description of new species of Mycobacterium terrae complex isolated from sewage at the Sao Paulo Zoological Park Foundation in Brazil.</title>
        <authorList>
            <person name="Romagnoli C.L."/>
            <person name="Conceicao E.C."/>
            <person name="Machado E."/>
            <person name="Barreto L.B.P.F."/>
            <person name="Sharma A."/>
            <person name="Silva N.M."/>
            <person name="Marques L.E."/>
            <person name="Juliana M.A."/>
            <person name="Lourenco M.C.S."/>
            <person name="Digiampietri L.A."/>
            <person name="Suffys P.N."/>
            <person name="Viana-Niero C."/>
        </authorList>
    </citation>
    <scope>NUCLEOTIDE SEQUENCE [LARGE SCALE GENOMIC DNA]</scope>
    <source>
        <strain evidence="2 3">MYC098</strain>
    </source>
</reference>
<organism evidence="2 3">
    <name type="scientific">[Mycobacterium] crassicus</name>
    <dbReference type="NCBI Taxonomy" id="2872309"/>
    <lineage>
        <taxon>Bacteria</taxon>
        <taxon>Bacillati</taxon>
        <taxon>Actinomycetota</taxon>
        <taxon>Actinomycetes</taxon>
        <taxon>Mycobacteriales</taxon>
        <taxon>Mycobacteriaceae</taxon>
        <taxon>Mycolicibacter</taxon>
    </lineage>
</organism>
<gene>
    <name evidence="2" type="ORF">K6T79_15475</name>
</gene>
<dbReference type="Pfam" id="PF13450">
    <property type="entry name" value="NAD_binding_8"/>
    <property type="match status" value="1"/>
</dbReference>
<proteinExistence type="predicted"/>
<dbReference type="InterPro" id="IPR050464">
    <property type="entry name" value="Zeta_carotene_desat/Oxidored"/>
</dbReference>
<evidence type="ECO:0000259" key="1">
    <source>
        <dbReference type="Pfam" id="PF01593"/>
    </source>
</evidence>